<evidence type="ECO:0000256" key="4">
    <source>
        <dbReference type="ARBA" id="ARBA00022692"/>
    </source>
</evidence>
<feature type="transmembrane region" description="Helical" evidence="7">
    <location>
        <begin position="140"/>
        <end position="163"/>
    </location>
</feature>
<sequence length="216" mass="23539">MEQWITETMESFGYFGIFLLIALENLFPPIPSEVILTLGGFMTTTSALTAVGVILAATAGSVAGAVCLYGVGKLMSMERLQTLVARHGKILRLKPEDIGKAGSWFDKYGVWAVFLGRLVPLVRSLISIPAGSAGMRFVPFLLLTTAGSLIWNSVLVYVGAAVGASWETIVGYMDIYSNVIYSGLALTCALIVFLYVRRRIVKSEREKKSFEIDPDK</sequence>
<feature type="transmembrane region" description="Helical" evidence="7">
    <location>
        <begin position="50"/>
        <end position="71"/>
    </location>
</feature>
<keyword evidence="5 7" id="KW-1133">Transmembrane helix</keyword>
<evidence type="ECO:0000256" key="2">
    <source>
        <dbReference type="ARBA" id="ARBA00010792"/>
    </source>
</evidence>
<accession>A0A410WYV3</accession>
<evidence type="ECO:0000256" key="5">
    <source>
        <dbReference type="ARBA" id="ARBA00022989"/>
    </source>
</evidence>
<evidence type="ECO:0000313" key="12">
    <source>
        <dbReference type="Proteomes" id="UP001527202"/>
    </source>
</evidence>
<organism evidence="10 11">
    <name type="scientific">Paenibacillus chitinolyticus</name>
    <dbReference type="NCBI Taxonomy" id="79263"/>
    <lineage>
        <taxon>Bacteria</taxon>
        <taxon>Bacillati</taxon>
        <taxon>Bacillota</taxon>
        <taxon>Bacilli</taxon>
        <taxon>Bacillales</taxon>
        <taxon>Paenibacillaceae</taxon>
        <taxon>Paenibacillus</taxon>
    </lineage>
</organism>
<dbReference type="OrthoDB" id="9813426at2"/>
<evidence type="ECO:0000256" key="7">
    <source>
        <dbReference type="SAM" id="Phobius"/>
    </source>
</evidence>
<reference evidence="9 12" key="2">
    <citation type="submission" date="2022-05" db="EMBL/GenBank/DDBJ databases">
        <title>Genome Sequencing of Bee-Associated Microbes.</title>
        <authorList>
            <person name="Dunlap C."/>
        </authorList>
    </citation>
    <scope>NUCLEOTIDE SEQUENCE [LARGE SCALE GENOMIC DNA]</scope>
    <source>
        <strain evidence="9 12">NRRL B-23120</strain>
    </source>
</reference>
<evidence type="ECO:0000259" key="8">
    <source>
        <dbReference type="Pfam" id="PF09335"/>
    </source>
</evidence>
<keyword evidence="12" id="KW-1185">Reference proteome</keyword>
<dbReference type="AlphaFoldDB" id="A0A410WYV3"/>
<evidence type="ECO:0000313" key="9">
    <source>
        <dbReference type="EMBL" id="MCY9596577.1"/>
    </source>
</evidence>
<feature type="domain" description="VTT" evidence="8">
    <location>
        <begin position="30"/>
        <end position="160"/>
    </location>
</feature>
<gene>
    <name evidence="9" type="ORF">M5X16_12415</name>
    <name evidence="10" type="ORF">PC41400_18715</name>
</gene>
<evidence type="ECO:0000256" key="6">
    <source>
        <dbReference type="ARBA" id="ARBA00023136"/>
    </source>
</evidence>
<dbReference type="GeneID" id="95376829"/>
<dbReference type="Proteomes" id="UP000288943">
    <property type="component" value="Chromosome"/>
</dbReference>
<keyword evidence="4 7" id="KW-0812">Transmembrane</keyword>
<dbReference type="PANTHER" id="PTHR42709">
    <property type="entry name" value="ALKALINE PHOSPHATASE LIKE PROTEIN"/>
    <property type="match status" value="1"/>
</dbReference>
<dbReference type="GO" id="GO:0005886">
    <property type="term" value="C:plasma membrane"/>
    <property type="evidence" value="ECO:0007669"/>
    <property type="project" value="UniProtKB-SubCell"/>
</dbReference>
<dbReference type="PANTHER" id="PTHR42709:SF6">
    <property type="entry name" value="UNDECAPRENYL PHOSPHATE TRANSPORTER A"/>
    <property type="match status" value="1"/>
</dbReference>
<comment type="similarity">
    <text evidence="2">Belongs to the DedA family.</text>
</comment>
<dbReference type="EMBL" id="JAMDMJ010000013">
    <property type="protein sequence ID" value="MCY9596577.1"/>
    <property type="molecule type" value="Genomic_DNA"/>
</dbReference>
<dbReference type="KEGG" id="pchi:PC41400_18715"/>
<evidence type="ECO:0000256" key="1">
    <source>
        <dbReference type="ARBA" id="ARBA00004651"/>
    </source>
</evidence>
<dbReference type="Proteomes" id="UP001527202">
    <property type="component" value="Unassembled WGS sequence"/>
</dbReference>
<comment type="subcellular location">
    <subcellularLocation>
        <location evidence="1">Cell membrane</location>
        <topology evidence="1">Multi-pass membrane protein</topology>
    </subcellularLocation>
</comment>
<evidence type="ECO:0000256" key="3">
    <source>
        <dbReference type="ARBA" id="ARBA00022475"/>
    </source>
</evidence>
<keyword evidence="3" id="KW-1003">Cell membrane</keyword>
<protein>
    <submittedName>
        <fullName evidence="10">DedA family protein</fullName>
    </submittedName>
</protein>
<evidence type="ECO:0000313" key="11">
    <source>
        <dbReference type="Proteomes" id="UP000288943"/>
    </source>
</evidence>
<proteinExistence type="inferred from homology"/>
<dbReference type="InterPro" id="IPR032816">
    <property type="entry name" value="VTT_dom"/>
</dbReference>
<keyword evidence="6 7" id="KW-0472">Membrane</keyword>
<dbReference type="RefSeq" id="WP_042226818.1">
    <property type="nucleotide sequence ID" value="NZ_CP026520.1"/>
</dbReference>
<feature type="transmembrane region" description="Helical" evidence="7">
    <location>
        <begin position="175"/>
        <end position="196"/>
    </location>
</feature>
<name>A0A410WYV3_9BACL</name>
<feature type="transmembrane region" description="Helical" evidence="7">
    <location>
        <begin position="12"/>
        <end position="30"/>
    </location>
</feature>
<dbReference type="EMBL" id="CP026520">
    <property type="protein sequence ID" value="QAV19584.1"/>
    <property type="molecule type" value="Genomic_DNA"/>
</dbReference>
<dbReference type="Pfam" id="PF09335">
    <property type="entry name" value="VTT_dom"/>
    <property type="match status" value="1"/>
</dbReference>
<dbReference type="InterPro" id="IPR051311">
    <property type="entry name" value="DedA_domain"/>
</dbReference>
<reference evidence="10 11" key="1">
    <citation type="submission" date="2018-01" db="EMBL/GenBank/DDBJ databases">
        <title>The whole genome sequencing and assembly of Paenibacillus chitinolyticus KCCM 41400 strain.</title>
        <authorList>
            <person name="Kim J.-Y."/>
            <person name="Park M.-K."/>
            <person name="Lee Y.-J."/>
            <person name="Yi H."/>
            <person name="Bahn Y.-S."/>
            <person name="Kim J.F."/>
            <person name="Lee D.-W."/>
        </authorList>
    </citation>
    <scope>NUCLEOTIDE SEQUENCE [LARGE SCALE GENOMIC DNA]</scope>
    <source>
        <strain evidence="10 11">KCCM 41400</strain>
    </source>
</reference>
<evidence type="ECO:0000313" key="10">
    <source>
        <dbReference type="EMBL" id="QAV19584.1"/>
    </source>
</evidence>